<accession>A0ABU3LD38</accession>
<reference evidence="2 3" key="1">
    <citation type="submission" date="2023-09" db="EMBL/GenBank/DDBJ databases">
        <title>Novel taxa isolated from Blanes Bay.</title>
        <authorList>
            <person name="Rey-Velasco X."/>
            <person name="Lucena T."/>
        </authorList>
    </citation>
    <scope>NUCLEOTIDE SEQUENCE [LARGE SCALE GENOMIC DNA]</scope>
    <source>
        <strain evidence="2 3">S356</strain>
    </source>
</reference>
<keyword evidence="3" id="KW-1185">Reference proteome</keyword>
<sequence>MKGILHLFIDLSPTYFLIGAVLVYSAFNYVRSTYHDYLCVIYFTISTIIHWVESFDEERSINSPIFSFISLVLVGTIIFLRGIKPQH</sequence>
<proteinExistence type="predicted"/>
<comment type="caution">
    <text evidence="2">The sequence shown here is derived from an EMBL/GenBank/DDBJ whole genome shotgun (WGS) entry which is preliminary data.</text>
</comment>
<keyword evidence="1" id="KW-1133">Transmembrane helix</keyword>
<name>A0ABU3LD38_9FLAO</name>
<gene>
    <name evidence="2" type="ORF">RQM59_04495</name>
</gene>
<evidence type="ECO:0000256" key="1">
    <source>
        <dbReference type="SAM" id="Phobius"/>
    </source>
</evidence>
<feature type="transmembrane region" description="Helical" evidence="1">
    <location>
        <begin position="6"/>
        <end position="27"/>
    </location>
</feature>
<keyword evidence="1" id="KW-0812">Transmembrane</keyword>
<organism evidence="2 3">
    <name type="scientific">Asprobacillus argus</name>
    <dbReference type="NCBI Taxonomy" id="3076534"/>
    <lineage>
        <taxon>Bacteria</taxon>
        <taxon>Pseudomonadati</taxon>
        <taxon>Bacteroidota</taxon>
        <taxon>Flavobacteriia</taxon>
        <taxon>Flavobacteriales</taxon>
        <taxon>Flavobacteriaceae</taxon>
        <taxon>Asprobacillus</taxon>
    </lineage>
</organism>
<feature type="transmembrane region" description="Helical" evidence="1">
    <location>
        <begin position="34"/>
        <end position="52"/>
    </location>
</feature>
<feature type="transmembrane region" description="Helical" evidence="1">
    <location>
        <begin position="64"/>
        <end position="83"/>
    </location>
</feature>
<keyword evidence="1" id="KW-0472">Membrane</keyword>
<dbReference type="RefSeq" id="WP_349240884.1">
    <property type="nucleotide sequence ID" value="NZ_JAVTTO010000002.1"/>
</dbReference>
<dbReference type="EMBL" id="JAVTTO010000002">
    <property type="protein sequence ID" value="MDT7831625.1"/>
    <property type="molecule type" value="Genomic_DNA"/>
</dbReference>
<evidence type="ECO:0000313" key="3">
    <source>
        <dbReference type="Proteomes" id="UP001257277"/>
    </source>
</evidence>
<dbReference type="Proteomes" id="UP001257277">
    <property type="component" value="Unassembled WGS sequence"/>
</dbReference>
<evidence type="ECO:0000313" key="2">
    <source>
        <dbReference type="EMBL" id="MDT7831625.1"/>
    </source>
</evidence>
<protein>
    <submittedName>
        <fullName evidence="2">Uncharacterized protein</fullName>
    </submittedName>
</protein>